<reference evidence="2" key="1">
    <citation type="submission" date="2017-02" db="UniProtKB">
        <authorList>
            <consortium name="WormBaseParasite"/>
        </authorList>
    </citation>
    <scope>IDENTIFICATION</scope>
</reference>
<protein>
    <submittedName>
        <fullName evidence="2">DUF3362 domain-containing protein</fullName>
    </submittedName>
</protein>
<sequence>LKRAKKKIKLKKMRNSRKTTNPKKRKRRTIKEKSSRK</sequence>
<organism evidence="2">
    <name type="scientific">Anisakis simplex</name>
    <name type="common">Herring worm</name>
    <dbReference type="NCBI Taxonomy" id="6269"/>
    <lineage>
        <taxon>Eukaryota</taxon>
        <taxon>Metazoa</taxon>
        <taxon>Ecdysozoa</taxon>
        <taxon>Nematoda</taxon>
        <taxon>Chromadorea</taxon>
        <taxon>Rhabditida</taxon>
        <taxon>Spirurina</taxon>
        <taxon>Ascaridomorpha</taxon>
        <taxon>Ascaridoidea</taxon>
        <taxon>Anisakidae</taxon>
        <taxon>Anisakis</taxon>
        <taxon>Anisakis simplex complex</taxon>
    </lineage>
</organism>
<accession>A0A0M3JPW0</accession>
<evidence type="ECO:0000256" key="1">
    <source>
        <dbReference type="SAM" id="MobiDB-lite"/>
    </source>
</evidence>
<name>A0A0M3JPW0_ANISI</name>
<dbReference type="WBParaSite" id="ASIM_0000971101-mRNA-1">
    <property type="protein sequence ID" value="ASIM_0000971101-mRNA-1"/>
    <property type="gene ID" value="ASIM_0000971101"/>
</dbReference>
<dbReference type="AlphaFoldDB" id="A0A0M3JPW0"/>
<evidence type="ECO:0000313" key="2">
    <source>
        <dbReference type="WBParaSite" id="ASIM_0000971101-mRNA-1"/>
    </source>
</evidence>
<feature type="region of interest" description="Disordered" evidence="1">
    <location>
        <begin position="1"/>
        <end position="37"/>
    </location>
</feature>
<proteinExistence type="predicted"/>